<dbReference type="EnsemblMetazoa" id="NM_001190784">
    <property type="protein sequence ID" value="NP_001177713"/>
    <property type="gene ID" value="GeneID_100122532"/>
</dbReference>
<keyword evidence="12" id="KW-1185">Reference proteome</keyword>
<dbReference type="GO" id="GO:0005886">
    <property type="term" value="C:plasma membrane"/>
    <property type="evidence" value="ECO:0007669"/>
    <property type="project" value="UniProtKB-SubCell"/>
</dbReference>
<feature type="transmembrane region" description="Helical" evidence="10">
    <location>
        <begin position="85"/>
        <end position="105"/>
    </location>
</feature>
<feature type="transmembrane region" description="Helical" evidence="10">
    <location>
        <begin position="213"/>
        <end position="244"/>
    </location>
</feature>
<keyword evidence="3 10" id="KW-0716">Sensory transduction</keyword>
<evidence type="ECO:0000256" key="2">
    <source>
        <dbReference type="ARBA" id="ARBA00022475"/>
    </source>
</evidence>
<dbReference type="SMR" id="A0A7M6UWC3"/>
<feature type="transmembrane region" description="Helical" evidence="10">
    <location>
        <begin position="312"/>
        <end position="334"/>
    </location>
</feature>
<evidence type="ECO:0000256" key="10">
    <source>
        <dbReference type="RuleBase" id="RU351113"/>
    </source>
</evidence>
<evidence type="ECO:0000256" key="9">
    <source>
        <dbReference type="ARBA" id="ARBA00023224"/>
    </source>
</evidence>
<dbReference type="AlphaFoldDB" id="A0A7M6UWC3"/>
<evidence type="ECO:0000256" key="8">
    <source>
        <dbReference type="ARBA" id="ARBA00023170"/>
    </source>
</evidence>
<accession>A0A7M6UWC3</accession>
<sequence length="417" mass="48165">MKTESSNARLKGKNVTFCTEVFECDEILQLDNELGLIQWSLKLMGIWPFWTRFSNVKFFLCGAILAFNVVGCFSGILNVNSDIEQFIECLLYFNVNLATLLKFLIVKYKRRSIEFILRCILDDCSRYSHLSVSCRSRVAGNIKKRKLMTLTLALFILAPVAGKRSFLSMLWSTAYIFSAFAITKYIEYRDDLAMIRELPIFSALPTFVRHSQIFYLALLSGLFGILMSTLVIVTIDSVFAILMIHATNQFIVLSEELKAYREDHLDACYKISKNMRNCKCMRCIIDGHVNILRYTLNFYWYSKFILYKIDSVFSIVHIAVILLSMNLHLFMYCVTSKSMTDASEQIGIRAFKMKWYSFQKTTVRSIVLMTLRSQIPCYVTVAKFINLSLETYTSVLKTSISYASVIIIAREHLVNER</sequence>
<keyword evidence="2" id="KW-1003">Cell membrane</keyword>
<evidence type="ECO:0000256" key="5">
    <source>
        <dbReference type="ARBA" id="ARBA00022725"/>
    </source>
</evidence>
<keyword evidence="5 10" id="KW-0552">Olfaction</keyword>
<keyword evidence="9 10" id="KW-0807">Transducer</keyword>
<comment type="caution">
    <text evidence="10">Lacks conserved residue(s) required for the propagation of feature annotation.</text>
</comment>
<keyword evidence="4 10" id="KW-0812">Transmembrane</keyword>
<organism evidence="11 12">
    <name type="scientific">Nasonia vitripennis</name>
    <name type="common">Parasitic wasp</name>
    <dbReference type="NCBI Taxonomy" id="7425"/>
    <lineage>
        <taxon>Eukaryota</taxon>
        <taxon>Metazoa</taxon>
        <taxon>Ecdysozoa</taxon>
        <taxon>Arthropoda</taxon>
        <taxon>Hexapoda</taxon>
        <taxon>Insecta</taxon>
        <taxon>Pterygota</taxon>
        <taxon>Neoptera</taxon>
        <taxon>Endopterygota</taxon>
        <taxon>Hymenoptera</taxon>
        <taxon>Apocrita</taxon>
        <taxon>Proctotrupomorpha</taxon>
        <taxon>Chalcidoidea</taxon>
        <taxon>Pteromalidae</taxon>
        <taxon>Pteromalinae</taxon>
        <taxon>Nasonia</taxon>
    </lineage>
</organism>
<comment type="subcellular location">
    <subcellularLocation>
        <location evidence="1 10">Cell membrane</location>
        <topology evidence="1 10">Multi-pass membrane protein</topology>
    </subcellularLocation>
</comment>
<evidence type="ECO:0000313" key="12">
    <source>
        <dbReference type="Proteomes" id="UP000002358"/>
    </source>
</evidence>
<keyword evidence="6 10" id="KW-1133">Transmembrane helix</keyword>
<dbReference type="GO" id="GO:0004984">
    <property type="term" value="F:olfactory receptor activity"/>
    <property type="evidence" value="ECO:0007669"/>
    <property type="project" value="InterPro"/>
</dbReference>
<keyword evidence="7 10" id="KW-0472">Membrane</keyword>
<protein>
    <recommendedName>
        <fullName evidence="10">Odorant receptor</fullName>
    </recommendedName>
</protein>
<proteinExistence type="inferred from homology"/>
<name>A0A7M6UWC3_NASVI</name>
<dbReference type="KEGG" id="nvi:100122532"/>
<feature type="transmembrane region" description="Helical" evidence="10">
    <location>
        <begin position="58"/>
        <end position="79"/>
    </location>
</feature>
<evidence type="ECO:0000256" key="4">
    <source>
        <dbReference type="ARBA" id="ARBA00022692"/>
    </source>
</evidence>
<dbReference type="InterPro" id="IPR004117">
    <property type="entry name" value="7tm6_olfct_rcpt"/>
</dbReference>
<evidence type="ECO:0000256" key="1">
    <source>
        <dbReference type="ARBA" id="ARBA00004651"/>
    </source>
</evidence>
<dbReference type="Proteomes" id="UP000002358">
    <property type="component" value="Chromosome 3"/>
</dbReference>
<dbReference type="PANTHER" id="PTHR21137">
    <property type="entry name" value="ODORANT RECEPTOR"/>
    <property type="match status" value="1"/>
</dbReference>
<dbReference type="PANTHER" id="PTHR21137:SF35">
    <property type="entry name" value="ODORANT RECEPTOR 19A-RELATED"/>
    <property type="match status" value="1"/>
</dbReference>
<dbReference type="GO" id="GO:0005549">
    <property type="term" value="F:odorant binding"/>
    <property type="evidence" value="ECO:0007669"/>
    <property type="project" value="InterPro"/>
</dbReference>
<dbReference type="InParanoid" id="A0A7M6UWC3"/>
<dbReference type="RefSeq" id="NP_001177713.1">
    <property type="nucleotide sequence ID" value="NM_001190784.1"/>
</dbReference>
<dbReference type="OrthoDB" id="8185860at2759"/>
<feature type="transmembrane region" description="Helical" evidence="10">
    <location>
        <begin position="145"/>
        <end position="162"/>
    </location>
</feature>
<keyword evidence="8 10" id="KW-0675">Receptor</keyword>
<dbReference type="GeneID" id="100122532"/>
<evidence type="ECO:0000256" key="6">
    <source>
        <dbReference type="ARBA" id="ARBA00022989"/>
    </source>
</evidence>
<evidence type="ECO:0000313" key="11">
    <source>
        <dbReference type="EnsemblMetazoa" id="NP_001177713"/>
    </source>
</evidence>
<dbReference type="CTD" id="100122532"/>
<dbReference type="Pfam" id="PF02949">
    <property type="entry name" value="7tm_6"/>
    <property type="match status" value="1"/>
</dbReference>
<dbReference type="GO" id="GO:0007165">
    <property type="term" value="P:signal transduction"/>
    <property type="evidence" value="ECO:0007669"/>
    <property type="project" value="UniProtKB-KW"/>
</dbReference>
<evidence type="ECO:0000256" key="3">
    <source>
        <dbReference type="ARBA" id="ARBA00022606"/>
    </source>
</evidence>
<comment type="similarity">
    <text evidence="10">Belongs to the insect chemoreceptor superfamily. Heteromeric odorant receptor channel (TC 1.A.69) family.</text>
</comment>
<reference evidence="11" key="1">
    <citation type="submission" date="2021-01" db="UniProtKB">
        <authorList>
            <consortium name="EnsemblMetazoa"/>
        </authorList>
    </citation>
    <scope>IDENTIFICATION</scope>
</reference>
<feature type="transmembrane region" description="Helical" evidence="10">
    <location>
        <begin position="168"/>
        <end position="186"/>
    </location>
</feature>
<evidence type="ECO:0000256" key="7">
    <source>
        <dbReference type="ARBA" id="ARBA00023136"/>
    </source>
</evidence>